<dbReference type="Gene3D" id="2.10.70.100">
    <property type="match status" value="3"/>
</dbReference>
<evidence type="ECO:0000259" key="7">
    <source>
        <dbReference type="PROSITE" id="PS50109"/>
    </source>
</evidence>
<reference evidence="10 11" key="1">
    <citation type="submission" date="2018-09" db="EMBL/GenBank/DDBJ databases">
        <title>Genomic Encyclopedia of Archaeal and Bacterial Type Strains, Phase II (KMG-II): from individual species to whole genera.</title>
        <authorList>
            <person name="Goeker M."/>
        </authorList>
    </citation>
    <scope>NUCLEOTIDE SEQUENCE [LARGE SCALE GENOMIC DNA]</scope>
    <source>
        <strain evidence="10 11">DSM 27148</strain>
    </source>
</reference>
<gene>
    <name evidence="10" type="ORF">BC643_0749</name>
</gene>
<dbReference type="Gene3D" id="1.10.287.130">
    <property type="match status" value="1"/>
</dbReference>
<dbReference type="PROSITE" id="PS50113">
    <property type="entry name" value="PAC"/>
    <property type="match status" value="4"/>
</dbReference>
<name>A0A419W4L7_9BACT</name>
<dbReference type="InterPro" id="IPR036890">
    <property type="entry name" value="HATPase_C_sf"/>
</dbReference>
<dbReference type="NCBIfam" id="TIGR00229">
    <property type="entry name" value="sensory_box"/>
    <property type="match status" value="5"/>
</dbReference>
<feature type="domain" description="PAC" evidence="9">
    <location>
        <begin position="733"/>
        <end position="785"/>
    </location>
</feature>
<dbReference type="Pfam" id="PF13426">
    <property type="entry name" value="PAS_9"/>
    <property type="match status" value="3"/>
</dbReference>
<dbReference type="FunFam" id="3.30.565.10:FF:000006">
    <property type="entry name" value="Sensor histidine kinase WalK"/>
    <property type="match status" value="1"/>
</dbReference>
<dbReference type="SMART" id="SM00086">
    <property type="entry name" value="PAC"/>
    <property type="match status" value="4"/>
</dbReference>
<feature type="domain" description="PAS" evidence="8">
    <location>
        <begin position="391"/>
        <end position="429"/>
    </location>
</feature>
<feature type="domain" description="PAC" evidence="9">
    <location>
        <begin position="598"/>
        <end position="650"/>
    </location>
</feature>
<organism evidence="10 11">
    <name type="scientific">Mangrovibacterium diazotrophicum</name>
    <dbReference type="NCBI Taxonomy" id="1261403"/>
    <lineage>
        <taxon>Bacteria</taxon>
        <taxon>Pseudomonadati</taxon>
        <taxon>Bacteroidota</taxon>
        <taxon>Bacteroidia</taxon>
        <taxon>Marinilabiliales</taxon>
        <taxon>Prolixibacteraceae</taxon>
        <taxon>Mangrovibacterium</taxon>
    </lineage>
</organism>
<evidence type="ECO:0000256" key="6">
    <source>
        <dbReference type="SAM" id="Coils"/>
    </source>
</evidence>
<dbReference type="InterPro" id="IPR001610">
    <property type="entry name" value="PAC"/>
</dbReference>
<dbReference type="GO" id="GO:0000155">
    <property type="term" value="F:phosphorelay sensor kinase activity"/>
    <property type="evidence" value="ECO:0007669"/>
    <property type="project" value="InterPro"/>
</dbReference>
<dbReference type="Gene3D" id="3.30.565.10">
    <property type="entry name" value="Histidine kinase-like ATPase, C-terminal domain"/>
    <property type="match status" value="1"/>
</dbReference>
<feature type="domain" description="PAS" evidence="8">
    <location>
        <begin position="658"/>
        <end position="730"/>
    </location>
</feature>
<feature type="coiled-coil region" evidence="6">
    <location>
        <begin position="506"/>
        <end position="533"/>
    </location>
</feature>
<dbReference type="InterPro" id="IPR003594">
    <property type="entry name" value="HATPase_dom"/>
</dbReference>
<keyword evidence="11" id="KW-1185">Reference proteome</keyword>
<evidence type="ECO:0000256" key="1">
    <source>
        <dbReference type="ARBA" id="ARBA00000085"/>
    </source>
</evidence>
<keyword evidence="5" id="KW-0418">Kinase</keyword>
<comment type="caution">
    <text evidence="10">The sequence shown here is derived from an EMBL/GenBank/DDBJ whole genome shotgun (WGS) entry which is preliminary data.</text>
</comment>
<evidence type="ECO:0000259" key="8">
    <source>
        <dbReference type="PROSITE" id="PS50112"/>
    </source>
</evidence>
<feature type="domain" description="Histidine kinase" evidence="7">
    <location>
        <begin position="938"/>
        <end position="1156"/>
    </location>
</feature>
<dbReference type="SUPFAM" id="SSF55785">
    <property type="entry name" value="PYP-like sensor domain (PAS domain)"/>
    <property type="match status" value="6"/>
</dbReference>
<keyword evidence="6" id="KW-0175">Coiled coil</keyword>
<dbReference type="InterPro" id="IPR036097">
    <property type="entry name" value="HisK_dim/P_sf"/>
</dbReference>
<dbReference type="CDD" id="cd16922">
    <property type="entry name" value="HATPase_EvgS-ArcB-TorS-like"/>
    <property type="match status" value="1"/>
</dbReference>
<dbReference type="CDD" id="cd00130">
    <property type="entry name" value="PAS"/>
    <property type="match status" value="2"/>
</dbReference>
<accession>A0A419W4L7</accession>
<evidence type="ECO:0000259" key="9">
    <source>
        <dbReference type="PROSITE" id="PS50113"/>
    </source>
</evidence>
<dbReference type="InterPro" id="IPR004358">
    <property type="entry name" value="Sig_transdc_His_kin-like_C"/>
</dbReference>
<dbReference type="EC" id="2.7.13.3" evidence="2"/>
<dbReference type="PANTHER" id="PTHR43304">
    <property type="entry name" value="PHYTOCHROME-LIKE PROTEIN CPH1"/>
    <property type="match status" value="1"/>
</dbReference>
<dbReference type="InterPro" id="IPR035965">
    <property type="entry name" value="PAS-like_dom_sf"/>
</dbReference>
<dbReference type="OrthoDB" id="9796457at2"/>
<evidence type="ECO:0000256" key="4">
    <source>
        <dbReference type="ARBA" id="ARBA00022679"/>
    </source>
</evidence>
<evidence type="ECO:0000256" key="5">
    <source>
        <dbReference type="ARBA" id="ARBA00022777"/>
    </source>
</evidence>
<feature type="domain" description="PAS" evidence="8">
    <location>
        <begin position="147"/>
        <end position="224"/>
    </location>
</feature>
<dbReference type="InterPro" id="IPR013655">
    <property type="entry name" value="PAS_fold_3"/>
</dbReference>
<dbReference type="InterPro" id="IPR000014">
    <property type="entry name" value="PAS"/>
</dbReference>
<dbReference type="SMART" id="SM00387">
    <property type="entry name" value="HATPase_c"/>
    <property type="match status" value="1"/>
</dbReference>
<dbReference type="Proteomes" id="UP000283387">
    <property type="component" value="Unassembled WGS sequence"/>
</dbReference>
<evidence type="ECO:0000256" key="2">
    <source>
        <dbReference type="ARBA" id="ARBA00012438"/>
    </source>
</evidence>
<dbReference type="InterPro" id="IPR005467">
    <property type="entry name" value="His_kinase_dom"/>
</dbReference>
<dbReference type="Gene3D" id="3.30.450.20">
    <property type="entry name" value="PAS domain"/>
    <property type="match status" value="6"/>
</dbReference>
<dbReference type="PRINTS" id="PR00344">
    <property type="entry name" value="BCTRLSENSOR"/>
</dbReference>
<proteinExistence type="predicted"/>
<sequence>MNIPSHYLNKSKEDLLTELESLLNEKEQALKELKIIHQISALIENPEYSFNEIISQAITIIHDNWLLSRLQSVKVIIGDQEYTSPNFEVTPWKLTEVISAEYNEIGDLQLFCSEEPSLIGTDTLQHSKELLHLIAVKLGEAAAKNSLQKKFNITFHQSPVAVCILDIDAGFQFLDANETLIEESGYKREELINKKLSDLGILKNPDVIDDLKESFHSKELIQGYPIQINSIENEIKYLIMNARKLSINSQNIAVASFIDITEILSLKASEKASNEFNRLLIDSIPLGLEIVNQDGKILFANKVLKNMFGEDLVGKTCWYSYRNNSQPCDTCPVKKTIQIGETFSSETNELIGNRTLQVNHTGFRYKGKPALLKIFIDITERRKTEQELRDANEKLHVIFDNVDDAYLQTDNNATITYVNPAAPAMFGYSSVQEMMGLQADLLYGKPSDALDVRNIMAQGEHIHDETYLAKRKDGSVFWVSMNARYIYDENGNIKGRQGFIRDISQRQEFEQQLIEAKETAERNEQKLREAQELAKIGSWDWDKQTNTINWSPELYHLLKLNPNLPPPGIYQSESIYTPDSLEKLSAAFQECLATEKPYAITLEMVKADGKHFFVKTQGRIVKSETGEVIGLQGTVQDIDRRRRLEIELTKAKNKAEANEKKLEEAQDIARIGSWEWSLTTNTTQWSPALFHLLGMEPNSSLPTYDESFAFISPESRTKVEKAVSECLQNGEPFILEFEMIRADGSFLTMLSRGRPTFDATGVVIGLQGTVQDITAQKALESDLIRAKDIAEANAKELNEAQKLAGIGSWQWIAGTDTVTWSESFFTLVGLDPSLPAPSYAELPKFHTEESFSRLNVVVEHSMKTGEPFELELEMIKKDRSTTLVWSKGNALRDENGRIIGLYGTVLDINAQKKLEADLIKAKEKAEESNRLKTAFLLNMSHEIRTPMNGILGFMGLLDEPDLDAETRSEFISIINQSGERLMTTINDLLEISKIEIGDLNLHFAEVDLREVMKFKYDFFKIQTANKGIHLKLGQQITGESAQIISDRNKLGGIMINLIRNAFKFTDNGEIEFGNYLKDDKLWFYVTDTGIGIPQDKIDVIFDRFVQADLGLSREYEGSGIGLSIAKAYVEALGGEIEVKSEVDKGSTFSFWIPYSPVSKPL</sequence>
<protein>
    <recommendedName>
        <fullName evidence="2">histidine kinase</fullName>
        <ecNumber evidence="2">2.7.13.3</ecNumber>
    </recommendedName>
</protein>
<evidence type="ECO:0000256" key="3">
    <source>
        <dbReference type="ARBA" id="ARBA00022553"/>
    </source>
</evidence>
<keyword evidence="3" id="KW-0597">Phosphoprotein</keyword>
<dbReference type="AlphaFoldDB" id="A0A419W4L7"/>
<evidence type="ECO:0000313" key="11">
    <source>
        <dbReference type="Proteomes" id="UP000283387"/>
    </source>
</evidence>
<dbReference type="InterPro" id="IPR003661">
    <property type="entry name" value="HisK_dim/P_dom"/>
</dbReference>
<feature type="domain" description="PAC" evidence="9">
    <location>
        <begin position="868"/>
        <end position="920"/>
    </location>
</feature>
<dbReference type="Pfam" id="PF02518">
    <property type="entry name" value="HATPase_c"/>
    <property type="match status" value="1"/>
</dbReference>
<feature type="coiled-coil region" evidence="6">
    <location>
        <begin position="641"/>
        <end position="668"/>
    </location>
</feature>
<dbReference type="EMBL" id="RAPN01000001">
    <property type="protein sequence ID" value="RKD90411.1"/>
    <property type="molecule type" value="Genomic_DNA"/>
</dbReference>
<dbReference type="SMART" id="SM00091">
    <property type="entry name" value="PAS"/>
    <property type="match status" value="5"/>
</dbReference>
<dbReference type="PANTHER" id="PTHR43304:SF1">
    <property type="entry name" value="PAC DOMAIN-CONTAINING PROTEIN"/>
    <property type="match status" value="1"/>
</dbReference>
<dbReference type="Pfam" id="PF00512">
    <property type="entry name" value="HisKA"/>
    <property type="match status" value="1"/>
</dbReference>
<dbReference type="InterPro" id="IPR000700">
    <property type="entry name" value="PAS-assoc_C"/>
</dbReference>
<dbReference type="PROSITE" id="PS50109">
    <property type="entry name" value="HIS_KIN"/>
    <property type="match status" value="1"/>
</dbReference>
<dbReference type="SUPFAM" id="SSF55874">
    <property type="entry name" value="ATPase domain of HSP90 chaperone/DNA topoisomerase II/histidine kinase"/>
    <property type="match status" value="1"/>
</dbReference>
<dbReference type="SUPFAM" id="SSF47384">
    <property type="entry name" value="Homodimeric domain of signal transducing histidine kinase"/>
    <property type="match status" value="1"/>
</dbReference>
<keyword evidence="4" id="KW-0808">Transferase</keyword>
<dbReference type="RefSeq" id="WP_120271819.1">
    <property type="nucleotide sequence ID" value="NZ_RAPN01000001.1"/>
</dbReference>
<dbReference type="PROSITE" id="PS50112">
    <property type="entry name" value="PAS"/>
    <property type="match status" value="3"/>
</dbReference>
<comment type="catalytic activity">
    <reaction evidence="1">
        <text>ATP + protein L-histidine = ADP + protein N-phospho-L-histidine.</text>
        <dbReference type="EC" id="2.7.13.3"/>
    </reaction>
</comment>
<feature type="coiled-coil region" evidence="6">
    <location>
        <begin position="9"/>
        <end position="39"/>
    </location>
</feature>
<evidence type="ECO:0000313" key="10">
    <source>
        <dbReference type="EMBL" id="RKD90411.1"/>
    </source>
</evidence>
<dbReference type="Pfam" id="PF08447">
    <property type="entry name" value="PAS_3"/>
    <property type="match status" value="3"/>
</dbReference>
<dbReference type="InterPro" id="IPR052162">
    <property type="entry name" value="Sensor_kinase/Photoreceptor"/>
</dbReference>
<dbReference type="CDD" id="cd00082">
    <property type="entry name" value="HisKA"/>
    <property type="match status" value="1"/>
</dbReference>
<dbReference type="SMART" id="SM00388">
    <property type="entry name" value="HisKA"/>
    <property type="match status" value="1"/>
</dbReference>
<feature type="domain" description="PAC" evidence="9">
    <location>
        <begin position="462"/>
        <end position="515"/>
    </location>
</feature>